<organism evidence="1 2">
    <name type="scientific">Candidatus Scalindua arabica</name>
    <dbReference type="NCBI Taxonomy" id="1127984"/>
    <lineage>
        <taxon>Bacteria</taxon>
        <taxon>Pseudomonadati</taxon>
        <taxon>Planctomycetota</taxon>
        <taxon>Candidatus Brocadiia</taxon>
        <taxon>Candidatus Brocadiales</taxon>
        <taxon>Candidatus Scalinduaceae</taxon>
        <taxon>Candidatus Scalindua</taxon>
    </lineage>
</organism>
<evidence type="ECO:0008006" key="3">
    <source>
        <dbReference type="Google" id="ProtNLM"/>
    </source>
</evidence>
<dbReference type="InterPro" id="IPR025354">
    <property type="entry name" value="DUF4258"/>
</dbReference>
<dbReference type="AlphaFoldDB" id="A0A942A1I8"/>
<evidence type="ECO:0000313" key="2">
    <source>
        <dbReference type="Proteomes" id="UP000722750"/>
    </source>
</evidence>
<evidence type="ECO:0000313" key="1">
    <source>
        <dbReference type="EMBL" id="MBS1258840.1"/>
    </source>
</evidence>
<comment type="caution">
    <text evidence="1">The sequence shown here is derived from an EMBL/GenBank/DDBJ whole genome shotgun (WGS) entry which is preliminary data.</text>
</comment>
<reference evidence="1" key="1">
    <citation type="journal article" date="2021" name="ISME J.">
        <title>Fine-scale metabolic discontinuity in a stratified prokaryote microbiome of a Red Sea deep halocline.</title>
        <authorList>
            <person name="Michoud G."/>
            <person name="Ngugi D.K."/>
            <person name="Barozzi A."/>
            <person name="Merlino G."/>
            <person name="Calleja M.L."/>
            <person name="Delgado-Huertas A."/>
            <person name="Moran X.A.G."/>
            <person name="Daffonchio D."/>
        </authorList>
    </citation>
    <scope>NUCLEOTIDE SEQUENCE</scope>
    <source>
        <strain evidence="1">SuakinDeep_MAG55_1</strain>
    </source>
</reference>
<dbReference type="EMBL" id="JAANXD010000075">
    <property type="protein sequence ID" value="MBS1258840.1"/>
    <property type="molecule type" value="Genomic_DNA"/>
</dbReference>
<accession>A0A942A1I8</accession>
<proteinExistence type="predicted"/>
<sequence>MEPINVRFYIDPEARRPHIYNHGVKESEVKDILSKPGEDRVGKEGSRVALGQTRAGRYLRVIYVPDPEPNSVFVITAYELKGKPLIAYRRRRRRKK</sequence>
<gene>
    <name evidence="1" type="ORF">MAG551_01904</name>
</gene>
<protein>
    <recommendedName>
        <fullName evidence="3">DUF4258 domain-containing protein</fullName>
    </recommendedName>
</protein>
<name>A0A942A1I8_9BACT</name>
<dbReference type="Proteomes" id="UP000722750">
    <property type="component" value="Unassembled WGS sequence"/>
</dbReference>
<dbReference type="Pfam" id="PF14076">
    <property type="entry name" value="DUF4258"/>
    <property type="match status" value="1"/>
</dbReference>